<evidence type="ECO:0000256" key="1">
    <source>
        <dbReference type="ARBA" id="ARBA00007100"/>
    </source>
</evidence>
<sequence length="279" mass="30366">MSDSAEALLAELGQTDGAILPLAEAALAFARLDRPEVDPEGYRAHLDQLADELAAELGDVTTPPLADRVAALVTVMVGHHRYRGDSATYDDLANADLMRVIDRRRGLPVALGILYIHAARAQGWRAGGLNFPGHFLIRIDAGGEHAILDPFAGGERRDAAQLRKLIRIVGRGGAGPVELKPEHTRIVPDREVLLRLQNNIKLRLLQAGGAEAAFEVLRRMRLLAPRHADLWRETGMLADHLGRLGAAIAALDTALRLDPAAEWRHDAALLLAQLRSRLN</sequence>
<gene>
    <name evidence="4" type="ORF">GCM10011611_44000</name>
</gene>
<comment type="similarity">
    <text evidence="1">Belongs to the UPF0162 family.</text>
</comment>
<dbReference type="Pfam" id="PF13371">
    <property type="entry name" value="TPR_9"/>
    <property type="match status" value="1"/>
</dbReference>
<dbReference type="AlphaFoldDB" id="A0A8J2YXC4"/>
<feature type="repeat" description="TPR" evidence="2">
    <location>
        <begin position="228"/>
        <end position="261"/>
    </location>
</feature>
<dbReference type="PANTHER" id="PTHR31350:SF21">
    <property type="entry name" value="F-BOX ONLY PROTEIN 21"/>
    <property type="match status" value="1"/>
</dbReference>
<comment type="caution">
    <text evidence="4">The sequence shown here is derived from an EMBL/GenBank/DDBJ whole genome shotgun (WGS) entry which is preliminary data.</text>
</comment>
<dbReference type="Gene3D" id="1.25.40.10">
    <property type="entry name" value="Tetratricopeptide repeat domain"/>
    <property type="match status" value="1"/>
</dbReference>
<dbReference type="PROSITE" id="PS50005">
    <property type="entry name" value="TPR"/>
    <property type="match status" value="1"/>
</dbReference>
<protein>
    <recommendedName>
        <fullName evidence="3">Protein SirB1 N-terminal domain-containing protein</fullName>
    </recommendedName>
</protein>
<dbReference type="Proteomes" id="UP000646365">
    <property type="component" value="Unassembled WGS sequence"/>
</dbReference>
<dbReference type="InterPro" id="IPR019734">
    <property type="entry name" value="TPR_rpt"/>
</dbReference>
<evidence type="ECO:0000313" key="4">
    <source>
        <dbReference type="EMBL" id="GGF32991.1"/>
    </source>
</evidence>
<organism evidence="4 5">
    <name type="scientific">Aliidongia dinghuensis</name>
    <dbReference type="NCBI Taxonomy" id="1867774"/>
    <lineage>
        <taxon>Bacteria</taxon>
        <taxon>Pseudomonadati</taxon>
        <taxon>Pseudomonadota</taxon>
        <taxon>Alphaproteobacteria</taxon>
        <taxon>Rhodospirillales</taxon>
        <taxon>Dongiaceae</taxon>
        <taxon>Aliidongia</taxon>
    </lineage>
</organism>
<keyword evidence="5" id="KW-1185">Reference proteome</keyword>
<dbReference type="RefSeq" id="WP_189049799.1">
    <property type="nucleotide sequence ID" value="NZ_BMJQ01000012.1"/>
</dbReference>
<dbReference type="InterPro" id="IPR011990">
    <property type="entry name" value="TPR-like_helical_dom_sf"/>
</dbReference>
<reference evidence="4" key="2">
    <citation type="submission" date="2020-09" db="EMBL/GenBank/DDBJ databases">
        <authorList>
            <person name="Sun Q."/>
            <person name="Zhou Y."/>
        </authorList>
    </citation>
    <scope>NUCLEOTIDE SEQUENCE</scope>
    <source>
        <strain evidence="4">CGMCC 1.15725</strain>
    </source>
</reference>
<dbReference type="EMBL" id="BMJQ01000012">
    <property type="protein sequence ID" value="GGF32991.1"/>
    <property type="molecule type" value="Genomic_DNA"/>
</dbReference>
<keyword evidence="2" id="KW-0802">TPR repeat</keyword>
<accession>A0A8J2YXC4</accession>
<name>A0A8J2YXC4_9PROT</name>
<reference evidence="4" key="1">
    <citation type="journal article" date="2014" name="Int. J. Syst. Evol. Microbiol.">
        <title>Complete genome sequence of Corynebacterium casei LMG S-19264T (=DSM 44701T), isolated from a smear-ripened cheese.</title>
        <authorList>
            <consortium name="US DOE Joint Genome Institute (JGI-PGF)"/>
            <person name="Walter F."/>
            <person name="Albersmeier A."/>
            <person name="Kalinowski J."/>
            <person name="Ruckert C."/>
        </authorList>
    </citation>
    <scope>NUCLEOTIDE SEQUENCE</scope>
    <source>
        <strain evidence="4">CGMCC 1.15725</strain>
    </source>
</reference>
<dbReference type="SUPFAM" id="SSF48452">
    <property type="entry name" value="TPR-like"/>
    <property type="match status" value="1"/>
</dbReference>
<evidence type="ECO:0000259" key="3">
    <source>
        <dbReference type="Pfam" id="PF13369"/>
    </source>
</evidence>
<evidence type="ECO:0000313" key="5">
    <source>
        <dbReference type="Proteomes" id="UP000646365"/>
    </source>
</evidence>
<proteinExistence type="inferred from homology"/>
<dbReference type="InterPro" id="IPR032698">
    <property type="entry name" value="SirB1_N"/>
</dbReference>
<dbReference type="Pfam" id="PF13369">
    <property type="entry name" value="Transglut_core2"/>
    <property type="match status" value="1"/>
</dbReference>
<dbReference type="PANTHER" id="PTHR31350">
    <property type="entry name" value="SI:DKEY-261L7.2"/>
    <property type="match status" value="1"/>
</dbReference>
<feature type="domain" description="Protein SirB1 N-terminal" evidence="3">
    <location>
        <begin position="42"/>
        <end position="197"/>
    </location>
</feature>
<evidence type="ECO:0000256" key="2">
    <source>
        <dbReference type="PROSITE-ProRule" id="PRU00339"/>
    </source>
</evidence>